<accession>A0A9P3F8R2</accession>
<sequence>MRILSLSLLAGAALANPVAELQARQLDPAQSSSCSASHTARCTRTLLASASNFCAALGYGTTVVRTSTSRTTTYSTILRTTTVTPRTVTVTAPTPTTTSTNVATRMTTVTNAAGYRDIDYYFDHNIIHYNELVDSHNDFSKLDDSHNDSRSFDNIKLNSSTSSSGNKLSLKGDVNDGQTLTSIEACALRCRTWEDQRLVGESGQAGCKSFYWAQGRMCQLNVVGTSGSGFRSDANSFYSGNDLGCYDCARAGGSTTTTSTTARTTTTSSTTRTTTIAVSTTTSTTRAVTTSSTTLSSSSRTTTTASTTTTTARGASCSSGSSCGVAGTAILFTANRAWQGSYSDRNTLVDPAGCGSVCRDWEATGTGGASDRPGCKSFLWQPGGGCQLYAYVLNEIGFTPDASSQYTGYDLACYGCPGVDSSTTTTTARTTTTSSTTRTTTTATAVAAVPRQAAPNKPACLVANNAAQTTSACRCVIPSSTVSVTATTVSTISVSRTIWNTISVTPTTTVTPAAFVARTTRTTILTRTRSMVSWSSVTETMRTASVVAYSLAATPSAFYIVDQDMAIAEWPADAEEIFYHVQYDWNPEDDEYAPTVFTITGEDELRVANMANEDGVAEGYRLAGVGDDASGYQIVANDVVEGGVFPSCKIEVTADGQCPLRCNIGGNNVNTRNNDGLWALSPEGTEDGFQNFIMAAEGVQLDGGDGGGQIDTE</sequence>
<evidence type="ECO:0000256" key="2">
    <source>
        <dbReference type="SAM" id="SignalP"/>
    </source>
</evidence>
<evidence type="ECO:0000313" key="3">
    <source>
        <dbReference type="EMBL" id="GIZ38491.1"/>
    </source>
</evidence>
<dbReference type="EMBL" id="BOLY01000001">
    <property type="protein sequence ID" value="GIZ38491.1"/>
    <property type="molecule type" value="Genomic_DNA"/>
</dbReference>
<feature type="chain" id="PRO_5040364340" description="Apple domain-containing protein" evidence="2">
    <location>
        <begin position="16"/>
        <end position="713"/>
    </location>
</feature>
<dbReference type="GeneID" id="68287483"/>
<keyword evidence="4" id="KW-1185">Reference proteome</keyword>
<reference evidence="3 4" key="1">
    <citation type="submission" date="2021-01" db="EMBL/GenBank/DDBJ databases">
        <title>Cercospora kikuchii MAFF 305040 whole genome shotgun sequence.</title>
        <authorList>
            <person name="Kashiwa T."/>
            <person name="Suzuki T."/>
        </authorList>
    </citation>
    <scope>NUCLEOTIDE SEQUENCE [LARGE SCALE GENOMIC DNA]</scope>
    <source>
        <strain evidence="3 4">MAFF 305040</strain>
    </source>
</reference>
<keyword evidence="2" id="KW-0732">Signal</keyword>
<proteinExistence type="predicted"/>
<feature type="signal peptide" evidence="2">
    <location>
        <begin position="1"/>
        <end position="15"/>
    </location>
</feature>
<evidence type="ECO:0000313" key="4">
    <source>
        <dbReference type="Proteomes" id="UP000825890"/>
    </source>
</evidence>
<feature type="region of interest" description="Disordered" evidence="1">
    <location>
        <begin position="288"/>
        <end position="322"/>
    </location>
</feature>
<dbReference type="AlphaFoldDB" id="A0A9P3F8R2"/>
<comment type="caution">
    <text evidence="3">The sequence shown here is derived from an EMBL/GenBank/DDBJ whole genome shotgun (WGS) entry which is preliminary data.</text>
</comment>
<evidence type="ECO:0008006" key="5">
    <source>
        <dbReference type="Google" id="ProtNLM"/>
    </source>
</evidence>
<gene>
    <name evidence="3" type="ORF">CKM354_000190800</name>
</gene>
<dbReference type="Proteomes" id="UP000825890">
    <property type="component" value="Unassembled WGS sequence"/>
</dbReference>
<evidence type="ECO:0000256" key="1">
    <source>
        <dbReference type="SAM" id="MobiDB-lite"/>
    </source>
</evidence>
<dbReference type="RefSeq" id="XP_044652978.1">
    <property type="nucleotide sequence ID" value="XM_044797043.1"/>
</dbReference>
<protein>
    <recommendedName>
        <fullName evidence="5">Apple domain-containing protein</fullName>
    </recommendedName>
</protein>
<dbReference type="OrthoDB" id="3649059at2759"/>
<name>A0A9P3F8R2_9PEZI</name>
<organism evidence="3 4">
    <name type="scientific">Cercospora kikuchii</name>
    <dbReference type="NCBI Taxonomy" id="84275"/>
    <lineage>
        <taxon>Eukaryota</taxon>
        <taxon>Fungi</taxon>
        <taxon>Dikarya</taxon>
        <taxon>Ascomycota</taxon>
        <taxon>Pezizomycotina</taxon>
        <taxon>Dothideomycetes</taxon>
        <taxon>Dothideomycetidae</taxon>
        <taxon>Mycosphaerellales</taxon>
        <taxon>Mycosphaerellaceae</taxon>
        <taxon>Cercospora</taxon>
    </lineage>
</organism>